<name>A0A174Z968_9FIRM</name>
<protein>
    <recommendedName>
        <fullName evidence="3">Phage XkdN-like protein</fullName>
    </recommendedName>
</protein>
<dbReference type="OrthoDB" id="1850450at2"/>
<evidence type="ECO:0008006" key="3">
    <source>
        <dbReference type="Google" id="ProtNLM"/>
    </source>
</evidence>
<dbReference type="EMBL" id="CZBY01000001">
    <property type="protein sequence ID" value="CUQ80551.1"/>
    <property type="molecule type" value="Genomic_DNA"/>
</dbReference>
<evidence type="ECO:0000313" key="1">
    <source>
        <dbReference type="EMBL" id="CUQ80551.1"/>
    </source>
</evidence>
<organism evidence="1 2">
    <name type="scientific">[Eubacterium] siraeum</name>
    <dbReference type="NCBI Taxonomy" id="39492"/>
    <lineage>
        <taxon>Bacteria</taxon>
        <taxon>Bacillati</taxon>
        <taxon>Bacillota</taxon>
        <taxon>Clostridia</taxon>
        <taxon>Eubacteriales</taxon>
        <taxon>Oscillospiraceae</taxon>
        <taxon>Oscillospiraceae incertae sedis</taxon>
    </lineage>
</organism>
<gene>
    <name evidence="1" type="ORF">ERS852540_00016</name>
</gene>
<dbReference type="STRING" id="39492.ERS852540_00016"/>
<reference evidence="1 2" key="1">
    <citation type="submission" date="2015-09" db="EMBL/GenBank/DDBJ databases">
        <authorList>
            <consortium name="Pathogen Informatics"/>
        </authorList>
    </citation>
    <scope>NUCLEOTIDE SEQUENCE [LARGE SCALE GENOMIC DNA]</scope>
    <source>
        <strain evidence="1 2">2789STDY5834928</strain>
    </source>
</reference>
<dbReference type="AlphaFoldDB" id="A0A174Z968"/>
<accession>A0A174Z968</accession>
<dbReference type="Proteomes" id="UP000095662">
    <property type="component" value="Unassembled WGS sequence"/>
</dbReference>
<evidence type="ECO:0000313" key="2">
    <source>
        <dbReference type="Proteomes" id="UP000095662"/>
    </source>
</evidence>
<sequence length="100" mass="11533">MAKMYTLDEKLLAGVPEIRIGEKVYKVDDREKTVKKVMALYNNGDKKDIEKIDEMFKLAFEPAAAKEISEMNMPWAAYQKLSEIVISAMTGQEDTERFHE</sequence>
<proteinExistence type="predicted"/>